<keyword evidence="11" id="KW-1185">Reference proteome</keyword>
<dbReference type="Pfam" id="PF13359">
    <property type="entry name" value="DDE_Tnp_4"/>
    <property type="match status" value="1"/>
</dbReference>
<keyword evidence="5 6" id="KW-0238">DNA-binding</keyword>
<dbReference type="STRING" id="283909.R7VD33"/>
<dbReference type="PANTHER" id="PTHR23080:SF144">
    <property type="entry name" value="SPINDLE AND KINETOCHORE ASSOCIATED COMPLEX SUBUNIT 3"/>
    <property type="match status" value="1"/>
</dbReference>
<evidence type="ECO:0000256" key="7">
    <source>
        <dbReference type="SAM" id="MobiDB-lite"/>
    </source>
</evidence>
<comment type="cofactor">
    <cofactor evidence="1">
        <name>a divalent metal cation</name>
        <dbReference type="ChEBI" id="CHEBI:60240"/>
    </cofactor>
</comment>
<dbReference type="InterPro" id="IPR027805">
    <property type="entry name" value="Transposase_HTH_dom"/>
</dbReference>
<organism evidence="9">
    <name type="scientific">Capitella teleta</name>
    <name type="common">Polychaete worm</name>
    <dbReference type="NCBI Taxonomy" id="283909"/>
    <lineage>
        <taxon>Eukaryota</taxon>
        <taxon>Metazoa</taxon>
        <taxon>Spiralia</taxon>
        <taxon>Lophotrochozoa</taxon>
        <taxon>Annelida</taxon>
        <taxon>Polychaeta</taxon>
        <taxon>Sedentaria</taxon>
        <taxon>Scolecida</taxon>
        <taxon>Capitellidae</taxon>
        <taxon>Capitella</taxon>
    </lineage>
</organism>
<evidence type="ECO:0000256" key="6">
    <source>
        <dbReference type="PROSITE-ProRule" id="PRU00309"/>
    </source>
</evidence>
<dbReference type="SMART" id="SM00980">
    <property type="entry name" value="THAP"/>
    <property type="match status" value="1"/>
</dbReference>
<dbReference type="InterPro" id="IPR027806">
    <property type="entry name" value="HARBI1_dom"/>
</dbReference>
<evidence type="ECO:0000313" key="9">
    <source>
        <dbReference type="EMBL" id="ELU16728.1"/>
    </source>
</evidence>
<dbReference type="HOGENOM" id="CLU_025643_1_3_1"/>
<dbReference type="Pfam" id="PF13613">
    <property type="entry name" value="HTH_Tnp_4"/>
    <property type="match status" value="1"/>
</dbReference>
<feature type="region of interest" description="Disordered" evidence="7">
    <location>
        <begin position="88"/>
        <end position="107"/>
    </location>
</feature>
<reference evidence="11" key="1">
    <citation type="submission" date="2012-12" db="EMBL/GenBank/DDBJ databases">
        <authorList>
            <person name="Hellsten U."/>
            <person name="Grimwood J."/>
            <person name="Chapman J.A."/>
            <person name="Shapiro H."/>
            <person name="Aerts A."/>
            <person name="Otillar R.P."/>
            <person name="Terry A.Y."/>
            <person name="Boore J.L."/>
            <person name="Simakov O."/>
            <person name="Marletaz F."/>
            <person name="Cho S.-J."/>
            <person name="Edsinger-Gonzales E."/>
            <person name="Havlak P."/>
            <person name="Kuo D.-H."/>
            <person name="Larsson T."/>
            <person name="Lv J."/>
            <person name="Arendt D."/>
            <person name="Savage R."/>
            <person name="Osoegawa K."/>
            <person name="de Jong P."/>
            <person name="Lindberg D.R."/>
            <person name="Seaver E.C."/>
            <person name="Weisblat D.A."/>
            <person name="Putnam N.H."/>
            <person name="Grigoriev I.V."/>
            <person name="Rokhsar D.S."/>
        </authorList>
    </citation>
    <scope>NUCLEOTIDE SEQUENCE</scope>
    <source>
        <strain evidence="11">I ESC-2004</strain>
    </source>
</reference>
<reference evidence="9 11" key="2">
    <citation type="journal article" date="2013" name="Nature">
        <title>Insights into bilaterian evolution from three spiralian genomes.</title>
        <authorList>
            <person name="Simakov O."/>
            <person name="Marletaz F."/>
            <person name="Cho S.J."/>
            <person name="Edsinger-Gonzales E."/>
            <person name="Havlak P."/>
            <person name="Hellsten U."/>
            <person name="Kuo D.H."/>
            <person name="Larsson T."/>
            <person name="Lv J."/>
            <person name="Arendt D."/>
            <person name="Savage R."/>
            <person name="Osoegawa K."/>
            <person name="de Jong P."/>
            <person name="Grimwood J."/>
            <person name="Chapman J.A."/>
            <person name="Shapiro H."/>
            <person name="Aerts A."/>
            <person name="Otillar R.P."/>
            <person name="Terry A.Y."/>
            <person name="Boore J.L."/>
            <person name="Grigoriev I.V."/>
            <person name="Lindberg D.R."/>
            <person name="Seaver E.C."/>
            <person name="Weisblat D.A."/>
            <person name="Putnam N.H."/>
            <person name="Rokhsar D.S."/>
        </authorList>
    </citation>
    <scope>NUCLEOTIDE SEQUENCE</scope>
    <source>
        <strain evidence="9 11">I ESC-2004</strain>
    </source>
</reference>
<evidence type="ECO:0000256" key="4">
    <source>
        <dbReference type="ARBA" id="ARBA00022833"/>
    </source>
</evidence>
<reference evidence="10" key="3">
    <citation type="submission" date="2015-06" db="UniProtKB">
        <authorList>
            <consortium name="EnsemblMetazoa"/>
        </authorList>
    </citation>
    <scope>IDENTIFICATION</scope>
</reference>
<keyword evidence="4" id="KW-0862">Zinc</keyword>
<dbReference type="OMA" id="VLETVMW"/>
<gene>
    <name evidence="9" type="ORF">CAPTEDRAFT_145380</name>
</gene>
<evidence type="ECO:0000259" key="8">
    <source>
        <dbReference type="PROSITE" id="PS50950"/>
    </source>
</evidence>
<evidence type="ECO:0000256" key="2">
    <source>
        <dbReference type="ARBA" id="ARBA00022723"/>
    </source>
</evidence>
<evidence type="ECO:0000256" key="3">
    <source>
        <dbReference type="ARBA" id="ARBA00022771"/>
    </source>
</evidence>
<keyword evidence="3 6" id="KW-0863">Zinc-finger</keyword>
<dbReference type="AlphaFoldDB" id="R7VD33"/>
<dbReference type="Proteomes" id="UP000014760">
    <property type="component" value="Unassembled WGS sequence"/>
</dbReference>
<dbReference type="EnsemblMetazoa" id="CapteT145380">
    <property type="protein sequence ID" value="CapteP145380"/>
    <property type="gene ID" value="CapteG145380"/>
</dbReference>
<evidence type="ECO:0000256" key="1">
    <source>
        <dbReference type="ARBA" id="ARBA00001968"/>
    </source>
</evidence>
<feature type="compositionally biased region" description="Low complexity" evidence="7">
    <location>
        <begin position="128"/>
        <end position="148"/>
    </location>
</feature>
<dbReference type="EMBL" id="KB292977">
    <property type="protein sequence ID" value="ELU16728.1"/>
    <property type="molecule type" value="Genomic_DNA"/>
</dbReference>
<feature type="region of interest" description="Disordered" evidence="7">
    <location>
        <begin position="122"/>
        <end position="173"/>
    </location>
</feature>
<feature type="domain" description="THAP-type" evidence="8">
    <location>
        <begin position="1"/>
        <end position="75"/>
    </location>
</feature>
<dbReference type="PANTHER" id="PTHR23080">
    <property type="entry name" value="THAP DOMAIN PROTEIN"/>
    <property type="match status" value="1"/>
</dbReference>
<dbReference type="PROSITE" id="PS50950">
    <property type="entry name" value="ZF_THAP"/>
    <property type="match status" value="1"/>
</dbReference>
<dbReference type="GO" id="GO:0008270">
    <property type="term" value="F:zinc ion binding"/>
    <property type="evidence" value="ECO:0007669"/>
    <property type="project" value="UniProtKB-KW"/>
</dbReference>
<accession>R7VD33</accession>
<dbReference type="GO" id="GO:0003677">
    <property type="term" value="F:DNA binding"/>
    <property type="evidence" value="ECO:0007669"/>
    <property type="project" value="UniProtKB-UniRule"/>
</dbReference>
<evidence type="ECO:0000313" key="10">
    <source>
        <dbReference type="EnsemblMetazoa" id="CapteP145380"/>
    </source>
</evidence>
<protein>
    <recommendedName>
        <fullName evidence="8">THAP-type domain-containing protein</fullName>
    </recommendedName>
</protein>
<name>R7VD33_CAPTE</name>
<keyword evidence="2" id="KW-0479">Metal-binding</keyword>
<dbReference type="SUPFAM" id="SSF57716">
    <property type="entry name" value="Glucocorticoid receptor-like (DNA-binding domain)"/>
    <property type="match status" value="1"/>
</dbReference>
<evidence type="ECO:0000256" key="5">
    <source>
        <dbReference type="ARBA" id="ARBA00023125"/>
    </source>
</evidence>
<dbReference type="EMBL" id="AMQN01017308">
    <property type="status" value="NOT_ANNOTATED_CDS"/>
    <property type="molecule type" value="Genomic_DNA"/>
</dbReference>
<evidence type="ECO:0000313" key="11">
    <source>
        <dbReference type="Proteomes" id="UP000014760"/>
    </source>
</evidence>
<dbReference type="OrthoDB" id="7331812at2759"/>
<sequence length="499" mass="56173">MVVSCSAVGCANRFTKGDGLKYHCFPRDPERKERWIARMRREGWRPTEDDRLCSAHFINGKSNDPLSVDYLPSIFEFVPSPKKRKLKADAERYEQRQSLKKQRQDNVRVKEAAKALLMIAEPPEKPHSSSSNSQPPDQDTTSTSSLSSNNKINIFIGPPSPTSNDLADPDEAPITPDLHMEIAALRRENLALKQELLKVTITKESLMQNPAKLKFFTGLSHITILEAVIEFLEPLLPDLGKLSKFQQIIVTLIKLRLNVGHQLIAYQFGVHASTISKHLHNVVSLMYTVLVPEVIRWPECEQLRNTLPMCFRATFPKCAVIIDCFEVQVEKASDQTANAQTYSQYKSRNTLKYLIGISPLGAVTFISKGWGGRTSDKYITENSGFLRHLVPGDVVMADRGFFIEESVAMQGAKLEIPAFTRGKSQLDKREVESTRKLASVRIHVERVIGTIRQKYQVLQGPLELTFTVPDAEENVMLYDKMVHVACALTNLSKPIVPSD</sequence>
<dbReference type="Pfam" id="PF05485">
    <property type="entry name" value="THAP"/>
    <property type="match status" value="1"/>
</dbReference>
<dbReference type="InterPro" id="IPR006612">
    <property type="entry name" value="THAP_Znf"/>
</dbReference>
<proteinExistence type="predicted"/>